<feature type="region of interest" description="Disordered" evidence="1">
    <location>
        <begin position="315"/>
        <end position="350"/>
    </location>
</feature>
<keyword evidence="2" id="KW-0472">Membrane</keyword>
<dbReference type="GeneID" id="92184293"/>
<feature type="chain" id="PRO_5044024683" description="Mid2 domain-containing protein" evidence="3">
    <location>
        <begin position="29"/>
        <end position="578"/>
    </location>
</feature>
<dbReference type="AlphaFoldDB" id="A0AAW0YW71"/>
<feature type="compositionally biased region" description="Polar residues" evidence="1">
    <location>
        <begin position="496"/>
        <end position="505"/>
    </location>
</feature>
<dbReference type="Proteomes" id="UP001388673">
    <property type="component" value="Unassembled WGS sequence"/>
</dbReference>
<dbReference type="PANTHER" id="PTHR37487:SF3">
    <property type="entry name" value="CLEAVAGE_POLYADENYLATION SPECIFICITY FACTOR A SUBUNIT N-TERMINAL DOMAIN-CONTAINING PROTEIN"/>
    <property type="match status" value="1"/>
</dbReference>
<name>A0AAW0YW71_9TREE</name>
<dbReference type="KEGG" id="kne:92184293"/>
<reference evidence="4 5" key="1">
    <citation type="journal article" date="2024" name="bioRxiv">
        <title>Comparative genomics of Cryptococcus and Kwoniella reveals pathogenesis evolution and contrasting karyotype dynamics via intercentromeric recombination or chromosome fusion.</title>
        <authorList>
            <person name="Coelho M.A."/>
            <person name="David-Palma M."/>
            <person name="Shea T."/>
            <person name="Bowers K."/>
            <person name="McGinley-Smith S."/>
            <person name="Mohammad A.W."/>
            <person name="Gnirke A."/>
            <person name="Yurkov A.M."/>
            <person name="Nowrousian M."/>
            <person name="Sun S."/>
            <person name="Cuomo C.A."/>
            <person name="Heitman J."/>
        </authorList>
    </citation>
    <scope>NUCLEOTIDE SEQUENCE [LARGE SCALE GENOMIC DNA]</scope>
    <source>
        <strain evidence="4 5">CBS 13917</strain>
    </source>
</reference>
<sequence length="578" mass="58677">MPPMVFQMFIVPTPPLLALLLSLPSILAFSFSTSTPTQCGNFTVQWSGGTPPYHLVLVPTITVASGHIANSSIPTDLTSPYSYSFNLDQPAGLEFMLSMSDASGWGTGGTTSILTVGSSSDTSCLPSSLNYDFFFSISPDSNPTSCSTMSVSWDSNATEPVYLYGMIPHGTSFQLPIDYGRSTSYDWTVNIAQGTQFLLLMADAGRYQTGGSTQLYTVQNGGTSCINSTSPSSNGGTSTTGTSSAAPSSTSNVSGVGGSSSGGTASDTSPSSGSSGKSHTGAIVGGAVGGVAFLLLLALLLFCCIRRRARNKGSAADPAIKSYGIAGGEKGRRGGGTSGRNTLDLVNSDDHAEAGVGAGLLAGQERRHEHGQGDVNGDIYQPSPFRYPSPPQTPTGHGTTPSGHSSDTPGMVALASEKATQRSHQTPTAAPLAPFAGGTPGSGTNTGSDTRPSIDSTHSARPNGGTTVGGIAPTEASNQATLGHGGGGTPGRMSSIRKTPSSQHISGVPPSPGLGLGPTLAGGVAGAGAGTGSGEGRRLPDLPARETETRFVQHEDAGVVVDLPPRYDQLRARNPDQA</sequence>
<feature type="signal peptide" evidence="3">
    <location>
        <begin position="1"/>
        <end position="28"/>
    </location>
</feature>
<proteinExistence type="predicted"/>
<accession>A0AAW0YW71</accession>
<evidence type="ECO:0000256" key="2">
    <source>
        <dbReference type="SAM" id="Phobius"/>
    </source>
</evidence>
<organism evidence="4 5">
    <name type="scientific">Kwoniella newhampshirensis</name>
    <dbReference type="NCBI Taxonomy" id="1651941"/>
    <lineage>
        <taxon>Eukaryota</taxon>
        <taxon>Fungi</taxon>
        <taxon>Dikarya</taxon>
        <taxon>Basidiomycota</taxon>
        <taxon>Agaricomycotina</taxon>
        <taxon>Tremellomycetes</taxon>
        <taxon>Tremellales</taxon>
        <taxon>Cryptococcaceae</taxon>
        <taxon>Kwoniella</taxon>
    </lineage>
</organism>
<feature type="compositionally biased region" description="Low complexity" evidence="1">
    <location>
        <begin position="227"/>
        <end position="254"/>
    </location>
</feature>
<evidence type="ECO:0000256" key="3">
    <source>
        <dbReference type="SAM" id="SignalP"/>
    </source>
</evidence>
<evidence type="ECO:0000313" key="5">
    <source>
        <dbReference type="Proteomes" id="UP001388673"/>
    </source>
</evidence>
<keyword evidence="2" id="KW-1133">Transmembrane helix</keyword>
<feature type="compositionally biased region" description="Low complexity" evidence="1">
    <location>
        <begin position="262"/>
        <end position="279"/>
    </location>
</feature>
<dbReference type="EMBL" id="JBCAWK010000015">
    <property type="protein sequence ID" value="KAK8843378.1"/>
    <property type="molecule type" value="Genomic_DNA"/>
</dbReference>
<keyword evidence="2" id="KW-0812">Transmembrane</keyword>
<feature type="compositionally biased region" description="Polar residues" evidence="1">
    <location>
        <begin position="451"/>
        <end position="460"/>
    </location>
</feature>
<dbReference type="RefSeq" id="XP_066799326.1">
    <property type="nucleotide sequence ID" value="XM_066950111.1"/>
</dbReference>
<comment type="caution">
    <text evidence="4">The sequence shown here is derived from an EMBL/GenBank/DDBJ whole genome shotgun (WGS) entry which is preliminary data.</text>
</comment>
<dbReference type="PANTHER" id="PTHR37487">
    <property type="entry name" value="CHROMOSOME 1, WHOLE GENOME SHOTGUN SEQUENCE"/>
    <property type="match status" value="1"/>
</dbReference>
<feature type="transmembrane region" description="Helical" evidence="2">
    <location>
        <begin position="282"/>
        <end position="305"/>
    </location>
</feature>
<evidence type="ECO:0008006" key="6">
    <source>
        <dbReference type="Google" id="ProtNLM"/>
    </source>
</evidence>
<evidence type="ECO:0000313" key="4">
    <source>
        <dbReference type="EMBL" id="KAK8843378.1"/>
    </source>
</evidence>
<feature type="compositionally biased region" description="Low complexity" evidence="1">
    <location>
        <begin position="394"/>
        <end position="410"/>
    </location>
</feature>
<feature type="region of interest" description="Disordered" evidence="1">
    <location>
        <begin position="227"/>
        <end position="279"/>
    </location>
</feature>
<keyword evidence="3" id="KW-0732">Signal</keyword>
<evidence type="ECO:0000256" key="1">
    <source>
        <dbReference type="SAM" id="MobiDB-lite"/>
    </source>
</evidence>
<feature type="compositionally biased region" description="Gly residues" evidence="1">
    <location>
        <begin position="523"/>
        <end position="534"/>
    </location>
</feature>
<keyword evidence="5" id="KW-1185">Reference proteome</keyword>
<protein>
    <recommendedName>
        <fullName evidence="6">Mid2 domain-containing protein</fullName>
    </recommendedName>
</protein>
<gene>
    <name evidence="4" type="ORF">IAR55_007035</name>
</gene>
<feature type="region of interest" description="Disordered" evidence="1">
    <location>
        <begin position="367"/>
        <end position="541"/>
    </location>
</feature>